<protein>
    <recommendedName>
        <fullName evidence="1">EAL domain-containing protein</fullName>
    </recommendedName>
</protein>
<dbReference type="InterPro" id="IPR029016">
    <property type="entry name" value="GAF-like_dom_sf"/>
</dbReference>
<dbReference type="GO" id="GO:0071111">
    <property type="term" value="F:cyclic-guanylate-specific phosphodiesterase activity"/>
    <property type="evidence" value="ECO:0007669"/>
    <property type="project" value="InterPro"/>
</dbReference>
<comment type="caution">
    <text evidence="2">The sequence shown here is derived from an EMBL/GenBank/DDBJ whole genome shotgun (WGS) entry which is preliminary data.</text>
</comment>
<dbReference type="PANTHER" id="PTHR33121:SF76">
    <property type="entry name" value="SIGNALING PROTEIN"/>
    <property type="match status" value="1"/>
</dbReference>
<dbReference type="Gene3D" id="3.20.20.450">
    <property type="entry name" value="EAL domain"/>
    <property type="match status" value="1"/>
</dbReference>
<reference evidence="2 3" key="1">
    <citation type="journal article" date="2014" name="Antonie Van Leeuwenhoek">
        <title>Hyphomonas beringensis sp. nov. and Hyphomonas chukchiensis sp. nov., isolated from surface seawater of the Bering Sea and Chukchi Sea.</title>
        <authorList>
            <person name="Li C."/>
            <person name="Lai Q."/>
            <person name="Li G."/>
            <person name="Dong C."/>
            <person name="Wang J."/>
            <person name="Liao Y."/>
            <person name="Shao Z."/>
        </authorList>
    </citation>
    <scope>NUCLEOTIDE SEQUENCE [LARGE SCALE GENOMIC DNA]</scope>
    <source>
        <strain evidence="2 3">25B14_1</strain>
    </source>
</reference>
<dbReference type="OrthoDB" id="9814202at2"/>
<dbReference type="EMBL" id="AWFF01000043">
    <property type="protein sequence ID" value="KCZ54109.1"/>
    <property type="molecule type" value="Genomic_DNA"/>
</dbReference>
<evidence type="ECO:0000313" key="2">
    <source>
        <dbReference type="EMBL" id="KCZ54109.1"/>
    </source>
</evidence>
<dbReference type="CDD" id="cd01948">
    <property type="entry name" value="EAL"/>
    <property type="match status" value="1"/>
</dbReference>
<dbReference type="SUPFAM" id="SSF141868">
    <property type="entry name" value="EAL domain-like"/>
    <property type="match status" value="1"/>
</dbReference>
<dbReference type="Pfam" id="PF01590">
    <property type="entry name" value="GAF"/>
    <property type="match status" value="1"/>
</dbReference>
<dbReference type="eggNOG" id="COG2203">
    <property type="taxonomic scope" value="Bacteria"/>
</dbReference>
<dbReference type="STRING" id="1280946.HY29_03280"/>
<gene>
    <name evidence="2" type="ORF">HY29_03280</name>
</gene>
<sequence>MKKPYIPSHIAAIADDPQLDTLADMLRSALSAVREHLELDIAYMSEFVDDDTVFREVVAPKMTDMIADGNLGDGLQVGKSLPKMETYCHHIMEGLLPALITDTSEVEISRNLQVTQDLRIAAHVGIPIVLKDGTKFGMFCGISHTPKPGMNERDLRVMQMFANMVTEHLDSQMVAHQQSGRMRDRIDALVDQNDFEIAYQPILNIHEMRPVGYEALCRFTGTGRAPDVWFAEADDVGRLQELEMAVIRKALNPLSGLYPLKFISINASPETAISDEFRKHLMKQPLDRIVLEITEHAQVASYEDLMLALKPLRRRGMRLAVDDAGAGYSSMRHILKLRPDIIKLDMSITRDLDKHPSHCALVRAMVHFSNEMQGHVVAEGIETQVELETLRSLGVQKGQGYFLGRPKIGMDKANGFKPSLIA</sequence>
<accession>A0A062UBY5</accession>
<name>A0A062UBY5_9PROT</name>
<evidence type="ECO:0000259" key="1">
    <source>
        <dbReference type="PROSITE" id="PS50883"/>
    </source>
</evidence>
<dbReference type="PROSITE" id="PS50883">
    <property type="entry name" value="EAL"/>
    <property type="match status" value="1"/>
</dbReference>
<dbReference type="SMART" id="SM00052">
    <property type="entry name" value="EAL"/>
    <property type="match status" value="1"/>
</dbReference>
<dbReference type="PANTHER" id="PTHR33121">
    <property type="entry name" value="CYCLIC DI-GMP PHOSPHODIESTERASE PDEF"/>
    <property type="match status" value="1"/>
</dbReference>
<organism evidence="2 3">
    <name type="scientific">Hyphomonas beringensis</name>
    <dbReference type="NCBI Taxonomy" id="1280946"/>
    <lineage>
        <taxon>Bacteria</taxon>
        <taxon>Pseudomonadati</taxon>
        <taxon>Pseudomonadota</taxon>
        <taxon>Alphaproteobacteria</taxon>
        <taxon>Hyphomonadales</taxon>
        <taxon>Hyphomonadaceae</taxon>
        <taxon>Hyphomonas</taxon>
    </lineage>
</organism>
<dbReference type="AlphaFoldDB" id="A0A062UBY5"/>
<dbReference type="SUPFAM" id="SSF55781">
    <property type="entry name" value="GAF domain-like"/>
    <property type="match status" value="1"/>
</dbReference>
<proteinExistence type="predicted"/>
<dbReference type="SMART" id="SM00065">
    <property type="entry name" value="GAF"/>
    <property type="match status" value="1"/>
</dbReference>
<dbReference type="InterPro" id="IPR050706">
    <property type="entry name" value="Cyclic-di-GMP_PDE-like"/>
</dbReference>
<dbReference type="InterPro" id="IPR001633">
    <property type="entry name" value="EAL_dom"/>
</dbReference>
<dbReference type="InterPro" id="IPR035919">
    <property type="entry name" value="EAL_sf"/>
</dbReference>
<dbReference type="eggNOG" id="COG2200">
    <property type="taxonomic scope" value="Bacteria"/>
</dbReference>
<dbReference type="Gene3D" id="3.30.450.40">
    <property type="match status" value="1"/>
</dbReference>
<dbReference type="Pfam" id="PF00563">
    <property type="entry name" value="EAL"/>
    <property type="match status" value="1"/>
</dbReference>
<dbReference type="RefSeq" id="WP_051601435.1">
    <property type="nucleotide sequence ID" value="NZ_AWFF01000043.1"/>
</dbReference>
<dbReference type="PATRIC" id="fig|1280946.3.peg.2280"/>
<dbReference type="Proteomes" id="UP000027037">
    <property type="component" value="Unassembled WGS sequence"/>
</dbReference>
<keyword evidence="3" id="KW-1185">Reference proteome</keyword>
<feature type="domain" description="EAL" evidence="1">
    <location>
        <begin position="179"/>
        <end position="420"/>
    </location>
</feature>
<dbReference type="InterPro" id="IPR003018">
    <property type="entry name" value="GAF"/>
</dbReference>
<evidence type="ECO:0000313" key="3">
    <source>
        <dbReference type="Proteomes" id="UP000027037"/>
    </source>
</evidence>